<protein>
    <submittedName>
        <fullName evidence="2">Uncharacterized protein</fullName>
    </submittedName>
</protein>
<name>A0AAV5IGS2_9ROSI</name>
<evidence type="ECO:0000313" key="2">
    <source>
        <dbReference type="EMBL" id="GKU98310.1"/>
    </source>
</evidence>
<feature type="compositionally biased region" description="Basic and acidic residues" evidence="1">
    <location>
        <begin position="43"/>
        <end position="54"/>
    </location>
</feature>
<gene>
    <name evidence="2" type="ORF">SLEP1_g11329</name>
</gene>
<sequence>MAVRRQKRQKSPCPNLSTLFQKLQLHPFLSNNSSHFTPPPLQKTKDSIDSVDANDSRDQSIDAFYFSFEKIY</sequence>
<evidence type="ECO:0000313" key="3">
    <source>
        <dbReference type="Proteomes" id="UP001054252"/>
    </source>
</evidence>
<evidence type="ECO:0000256" key="1">
    <source>
        <dbReference type="SAM" id="MobiDB-lite"/>
    </source>
</evidence>
<keyword evidence="3" id="KW-1185">Reference proteome</keyword>
<reference evidence="2 3" key="1">
    <citation type="journal article" date="2021" name="Commun. Biol.">
        <title>The genome of Shorea leprosula (Dipterocarpaceae) highlights the ecological relevance of drought in aseasonal tropical rainforests.</title>
        <authorList>
            <person name="Ng K.K.S."/>
            <person name="Kobayashi M.J."/>
            <person name="Fawcett J.A."/>
            <person name="Hatakeyama M."/>
            <person name="Paape T."/>
            <person name="Ng C.H."/>
            <person name="Ang C.C."/>
            <person name="Tnah L.H."/>
            <person name="Lee C.T."/>
            <person name="Nishiyama T."/>
            <person name="Sese J."/>
            <person name="O'Brien M.J."/>
            <person name="Copetti D."/>
            <person name="Mohd Noor M.I."/>
            <person name="Ong R.C."/>
            <person name="Putra M."/>
            <person name="Sireger I.Z."/>
            <person name="Indrioko S."/>
            <person name="Kosugi Y."/>
            <person name="Izuno A."/>
            <person name="Isagi Y."/>
            <person name="Lee S.L."/>
            <person name="Shimizu K.K."/>
        </authorList>
    </citation>
    <scope>NUCLEOTIDE SEQUENCE [LARGE SCALE GENOMIC DNA]</scope>
    <source>
        <strain evidence="2">214</strain>
    </source>
</reference>
<comment type="caution">
    <text evidence="2">The sequence shown here is derived from an EMBL/GenBank/DDBJ whole genome shotgun (WGS) entry which is preliminary data.</text>
</comment>
<dbReference type="AlphaFoldDB" id="A0AAV5IGS2"/>
<accession>A0AAV5IGS2</accession>
<dbReference type="Proteomes" id="UP001054252">
    <property type="component" value="Unassembled WGS sequence"/>
</dbReference>
<feature type="region of interest" description="Disordered" evidence="1">
    <location>
        <begin position="30"/>
        <end position="54"/>
    </location>
</feature>
<organism evidence="2 3">
    <name type="scientific">Rubroshorea leprosula</name>
    <dbReference type="NCBI Taxonomy" id="152421"/>
    <lineage>
        <taxon>Eukaryota</taxon>
        <taxon>Viridiplantae</taxon>
        <taxon>Streptophyta</taxon>
        <taxon>Embryophyta</taxon>
        <taxon>Tracheophyta</taxon>
        <taxon>Spermatophyta</taxon>
        <taxon>Magnoliopsida</taxon>
        <taxon>eudicotyledons</taxon>
        <taxon>Gunneridae</taxon>
        <taxon>Pentapetalae</taxon>
        <taxon>rosids</taxon>
        <taxon>malvids</taxon>
        <taxon>Malvales</taxon>
        <taxon>Dipterocarpaceae</taxon>
        <taxon>Rubroshorea</taxon>
    </lineage>
</organism>
<proteinExistence type="predicted"/>
<dbReference type="EMBL" id="BPVZ01000012">
    <property type="protein sequence ID" value="GKU98310.1"/>
    <property type="molecule type" value="Genomic_DNA"/>
</dbReference>